<reference evidence="3 4" key="1">
    <citation type="submission" date="2024-09" db="EMBL/GenBank/DDBJ databases">
        <authorList>
            <person name="Sun Q."/>
            <person name="Mori K."/>
        </authorList>
    </citation>
    <scope>NUCLEOTIDE SEQUENCE [LARGE SCALE GENOMIC DNA]</scope>
    <source>
        <strain evidence="3 4">JCM 1342</strain>
    </source>
</reference>
<evidence type="ECO:0000313" key="4">
    <source>
        <dbReference type="Proteomes" id="UP001589611"/>
    </source>
</evidence>
<dbReference type="Proteomes" id="UP001589611">
    <property type="component" value="Unassembled WGS sequence"/>
</dbReference>
<dbReference type="Pfam" id="PF04909">
    <property type="entry name" value="Amidohydro_2"/>
    <property type="match status" value="1"/>
</dbReference>
<evidence type="ECO:0000313" key="3">
    <source>
        <dbReference type="EMBL" id="MFB9646689.1"/>
    </source>
</evidence>
<dbReference type="PANTHER" id="PTHR21240:SF30">
    <property type="entry name" value="AMIDOHYDROLASE-RELATED DOMAIN-CONTAINING PROTEIN-RELATED"/>
    <property type="match status" value="1"/>
</dbReference>
<dbReference type="InterPro" id="IPR006680">
    <property type="entry name" value="Amidohydro-rel"/>
</dbReference>
<dbReference type="PANTHER" id="PTHR21240">
    <property type="entry name" value="2-AMINO-3-CARBOXYLMUCONATE-6-SEMIALDEHYDE DECARBOXYLASE"/>
    <property type="match status" value="1"/>
</dbReference>
<dbReference type="InterPro" id="IPR032465">
    <property type="entry name" value="ACMSD"/>
</dbReference>
<dbReference type="Gene3D" id="3.20.20.140">
    <property type="entry name" value="Metal-dependent hydrolases"/>
    <property type="match status" value="1"/>
</dbReference>
<keyword evidence="1" id="KW-0456">Lyase</keyword>
<sequence>MTATTQGGAPGWESRPYLRIATEEAYAPQEVLDEYRKILDSGDADPGFVSLMGYFLGSEHPQPRSVMEKISSLGESRLQDMDATGIDKQVLALTAPGTQVLDVATAKWAAELTNDRLAEAVAAHPDRYAALAAVGFEDSSSAIAELDRAVNTLGLKGLIANSHVKGRYLDHPDFFPILEAAADLDVPVYLHPQTLPGDVIKPWQEAGLDGAVWGFAAETGLHLLRMITSGLFDRLPNLRVVCGHLGEGLPFFMSRIDHMHAKQVASGRYEAIKPLNQRPSEYLKSHIWLTTSGMPWEPAISFTRQVVGADRVMYAMDYPYQFVAQEVADQDALPYSDGEKVDFFQGIAERVFKL</sequence>
<name>A0ABV5T5Y1_9MICO</name>
<keyword evidence="4" id="KW-1185">Reference proteome</keyword>
<dbReference type="SUPFAM" id="SSF51556">
    <property type="entry name" value="Metallo-dependent hydrolases"/>
    <property type="match status" value="1"/>
</dbReference>
<evidence type="ECO:0000256" key="1">
    <source>
        <dbReference type="ARBA" id="ARBA00023239"/>
    </source>
</evidence>
<dbReference type="InterPro" id="IPR032466">
    <property type="entry name" value="Metal_Hydrolase"/>
</dbReference>
<gene>
    <name evidence="3" type="ORF">ACFFPJ_12885</name>
</gene>
<accession>A0ABV5T5Y1</accession>
<proteinExistence type="predicted"/>
<dbReference type="EMBL" id="JBHMBE010000004">
    <property type="protein sequence ID" value="MFB9646689.1"/>
    <property type="molecule type" value="Genomic_DNA"/>
</dbReference>
<evidence type="ECO:0000259" key="2">
    <source>
        <dbReference type="Pfam" id="PF04909"/>
    </source>
</evidence>
<comment type="caution">
    <text evidence="3">The sequence shown here is derived from an EMBL/GenBank/DDBJ whole genome shotgun (WGS) entry which is preliminary data.</text>
</comment>
<organism evidence="3 4">
    <name type="scientific">Microbacterium terregens</name>
    <dbReference type="NCBI Taxonomy" id="69363"/>
    <lineage>
        <taxon>Bacteria</taxon>
        <taxon>Bacillati</taxon>
        <taxon>Actinomycetota</taxon>
        <taxon>Actinomycetes</taxon>
        <taxon>Micrococcales</taxon>
        <taxon>Microbacteriaceae</taxon>
        <taxon>Microbacterium</taxon>
    </lineage>
</organism>
<protein>
    <submittedName>
        <fullName evidence="3">Amidohydrolase family protein</fullName>
    </submittedName>
</protein>
<dbReference type="RefSeq" id="WP_344715334.1">
    <property type="nucleotide sequence ID" value="NZ_BAAAWH010000001.1"/>
</dbReference>
<feature type="domain" description="Amidohydrolase-related" evidence="2">
    <location>
        <begin position="70"/>
        <end position="354"/>
    </location>
</feature>